<reference evidence="2" key="2">
    <citation type="submission" date="2025-08" db="UniProtKB">
        <authorList>
            <consortium name="Ensembl"/>
        </authorList>
    </citation>
    <scope>IDENTIFICATION</scope>
</reference>
<keyword evidence="3" id="KW-1185">Reference proteome</keyword>
<proteinExistence type="predicted"/>
<feature type="compositionally biased region" description="Basic residues" evidence="1">
    <location>
        <begin position="13"/>
        <end position="25"/>
    </location>
</feature>
<dbReference type="AlphaFoldDB" id="A0A7N9CIF6"/>
<dbReference type="Ensembl" id="ENSMFAT00000080800.1">
    <property type="protein sequence ID" value="ENSMFAP00000052312.1"/>
    <property type="gene ID" value="ENSMFAG00000055083.1"/>
</dbReference>
<protein>
    <submittedName>
        <fullName evidence="2">Uncharacterized protein</fullName>
    </submittedName>
</protein>
<organism evidence="2 3">
    <name type="scientific">Macaca fascicularis</name>
    <name type="common">Crab-eating macaque</name>
    <name type="synonym">Cynomolgus monkey</name>
    <dbReference type="NCBI Taxonomy" id="9541"/>
    <lineage>
        <taxon>Eukaryota</taxon>
        <taxon>Metazoa</taxon>
        <taxon>Chordata</taxon>
        <taxon>Craniata</taxon>
        <taxon>Vertebrata</taxon>
        <taxon>Euteleostomi</taxon>
        <taxon>Mammalia</taxon>
        <taxon>Eutheria</taxon>
        <taxon>Euarchontoglires</taxon>
        <taxon>Primates</taxon>
        <taxon>Haplorrhini</taxon>
        <taxon>Catarrhini</taxon>
        <taxon>Cercopithecidae</taxon>
        <taxon>Cercopithecinae</taxon>
        <taxon>Macaca</taxon>
    </lineage>
</organism>
<reference evidence="2 3" key="1">
    <citation type="submission" date="2013-03" db="EMBL/GenBank/DDBJ databases">
        <authorList>
            <person name="Warren W."/>
            <person name="Wilson R.K."/>
        </authorList>
    </citation>
    <scope>NUCLEOTIDE SEQUENCE</scope>
</reference>
<reference evidence="2" key="3">
    <citation type="submission" date="2025-09" db="UniProtKB">
        <authorList>
            <consortium name="Ensembl"/>
        </authorList>
    </citation>
    <scope>IDENTIFICATION</scope>
</reference>
<evidence type="ECO:0000313" key="3">
    <source>
        <dbReference type="Proteomes" id="UP000233100"/>
    </source>
</evidence>
<evidence type="ECO:0000256" key="1">
    <source>
        <dbReference type="SAM" id="MobiDB-lite"/>
    </source>
</evidence>
<sequence>QGPQASCSENGKRARAGRRVQKRARVWSQEAASRGSAGLKPPCPGRGTDTRTSSGEAKDVDQEDQAVGHQRPHHLPPVQWVPHRRHHGDGVPAHLCVPHPGHPGRACPSQLCALQNLGLCFTTSFELKPRQKQDPGPGAERILRISQKSHFTLKVLWVVSEQMRPHLGELNTGGATLLPLSSRASGRCDTALTAGGFHISEGVP</sequence>
<dbReference type="Proteomes" id="UP000233100">
    <property type="component" value="Chromosome 5"/>
</dbReference>
<evidence type="ECO:0000313" key="2">
    <source>
        <dbReference type="Ensembl" id="ENSMFAP00000052312.1"/>
    </source>
</evidence>
<name>A0A7N9CIF6_MACFA</name>
<accession>A0A7N9CIF6</accession>
<feature type="region of interest" description="Disordered" evidence="1">
    <location>
        <begin position="1"/>
        <end position="74"/>
    </location>
</feature>